<keyword evidence="1" id="KW-0472">Membrane</keyword>
<organism evidence="2 3">
    <name type="scientific">Pirellula staleyi (strain ATCC 27377 / DSM 6068 / ICPB 4128)</name>
    <name type="common">Pirella staleyi</name>
    <dbReference type="NCBI Taxonomy" id="530564"/>
    <lineage>
        <taxon>Bacteria</taxon>
        <taxon>Pseudomonadati</taxon>
        <taxon>Planctomycetota</taxon>
        <taxon>Planctomycetia</taxon>
        <taxon>Pirellulales</taxon>
        <taxon>Pirellulaceae</taxon>
        <taxon>Pirellula</taxon>
    </lineage>
</organism>
<dbReference type="EMBL" id="CP001848">
    <property type="protein sequence ID" value="ADB16691.1"/>
    <property type="molecule type" value="Genomic_DNA"/>
</dbReference>
<accession>D2R0U3</accession>
<dbReference type="HOGENOM" id="CLU_1990581_0_0_0"/>
<protein>
    <submittedName>
        <fullName evidence="2">Uncharacterized protein</fullName>
    </submittedName>
</protein>
<evidence type="ECO:0000256" key="1">
    <source>
        <dbReference type="SAM" id="Phobius"/>
    </source>
</evidence>
<name>D2R0U3_PIRSD</name>
<dbReference type="AlphaFoldDB" id="D2R0U3"/>
<proteinExistence type="predicted"/>
<evidence type="ECO:0000313" key="3">
    <source>
        <dbReference type="Proteomes" id="UP000001887"/>
    </source>
</evidence>
<dbReference type="KEGG" id="psl:Psta_2017"/>
<reference evidence="2 3" key="1">
    <citation type="journal article" date="2009" name="Stand. Genomic Sci.">
        <title>Complete genome sequence of Pirellula staleyi type strain (ATCC 27377).</title>
        <authorList>
            <person name="Clum A."/>
            <person name="Tindall B.J."/>
            <person name="Sikorski J."/>
            <person name="Ivanova N."/>
            <person name="Mavrommatis K."/>
            <person name="Lucas S."/>
            <person name="Glavina del Rio T."/>
            <person name="Nolan M."/>
            <person name="Chen F."/>
            <person name="Tice H."/>
            <person name="Pitluck S."/>
            <person name="Cheng J.F."/>
            <person name="Chertkov O."/>
            <person name="Brettin T."/>
            <person name="Han C."/>
            <person name="Detter J.C."/>
            <person name="Kuske C."/>
            <person name="Bruce D."/>
            <person name="Goodwin L."/>
            <person name="Ovchinikova G."/>
            <person name="Pati A."/>
            <person name="Mikhailova N."/>
            <person name="Chen A."/>
            <person name="Palaniappan K."/>
            <person name="Land M."/>
            <person name="Hauser L."/>
            <person name="Chang Y.J."/>
            <person name="Jeffries C.D."/>
            <person name="Chain P."/>
            <person name="Rohde M."/>
            <person name="Goker M."/>
            <person name="Bristow J."/>
            <person name="Eisen J.A."/>
            <person name="Markowitz V."/>
            <person name="Hugenholtz P."/>
            <person name="Kyrpides N.C."/>
            <person name="Klenk H.P."/>
            <person name="Lapidus A."/>
        </authorList>
    </citation>
    <scope>NUCLEOTIDE SEQUENCE [LARGE SCALE GENOMIC DNA]</scope>
    <source>
        <strain evidence="3">ATCC 27377 / DSM 6068 / ICPB 4128</strain>
    </source>
</reference>
<keyword evidence="3" id="KW-1185">Reference proteome</keyword>
<feature type="transmembrane region" description="Helical" evidence="1">
    <location>
        <begin position="63"/>
        <end position="88"/>
    </location>
</feature>
<dbReference type="Proteomes" id="UP000001887">
    <property type="component" value="Chromosome"/>
</dbReference>
<keyword evidence="1" id="KW-1133">Transmembrane helix</keyword>
<sequence>MRLLTRARIFRANQQEIPHSAGSLRRVVCGRVLDYFGAEIDASRLEKGCRVARGMLILLEVTVMMILLLIVMISVGNLALGFGAGVFLGHGPREKLRRYLPAWLLGDEEAPSSSNPPAATPPAAN</sequence>
<gene>
    <name evidence="2" type="ordered locus">Psta_2017</name>
</gene>
<keyword evidence="1" id="KW-0812">Transmembrane</keyword>
<evidence type="ECO:0000313" key="2">
    <source>
        <dbReference type="EMBL" id="ADB16691.1"/>
    </source>
</evidence>